<feature type="domain" description="Hemerythrin-like" evidence="1">
    <location>
        <begin position="10"/>
        <end position="119"/>
    </location>
</feature>
<organism evidence="2 3">
    <name type="scientific">Marinobacterium lacunae</name>
    <dbReference type="NCBI Taxonomy" id="1232683"/>
    <lineage>
        <taxon>Bacteria</taxon>
        <taxon>Pseudomonadati</taxon>
        <taxon>Pseudomonadota</taxon>
        <taxon>Gammaproteobacteria</taxon>
        <taxon>Oceanospirillales</taxon>
        <taxon>Oceanospirillaceae</taxon>
        <taxon>Marinobacterium</taxon>
    </lineage>
</organism>
<dbReference type="Gene3D" id="1.20.120.520">
    <property type="entry name" value="nmb1532 protein domain like"/>
    <property type="match status" value="1"/>
</dbReference>
<dbReference type="PATRIC" id="fig|1232683.4.peg.2137"/>
<dbReference type="InterPro" id="IPR012312">
    <property type="entry name" value="Hemerythrin-like"/>
</dbReference>
<dbReference type="Pfam" id="PF01814">
    <property type="entry name" value="Hemerythrin"/>
    <property type="match status" value="1"/>
</dbReference>
<gene>
    <name evidence="2" type="ORF">ADIMK_2178</name>
</gene>
<accession>A0A081FYW7</accession>
<evidence type="ECO:0000259" key="1">
    <source>
        <dbReference type="Pfam" id="PF01814"/>
    </source>
</evidence>
<dbReference type="AlphaFoldDB" id="A0A081FYW7"/>
<evidence type="ECO:0000313" key="3">
    <source>
        <dbReference type="Proteomes" id="UP000028252"/>
    </source>
</evidence>
<protein>
    <submittedName>
        <fullName evidence="2">Hemerythrin HHE cation binding region</fullName>
    </submittedName>
</protein>
<evidence type="ECO:0000313" key="2">
    <source>
        <dbReference type="EMBL" id="KEA63722.1"/>
    </source>
</evidence>
<dbReference type="Proteomes" id="UP000028252">
    <property type="component" value="Unassembled WGS sequence"/>
</dbReference>
<dbReference type="RefSeq" id="WP_051692867.1">
    <property type="nucleotide sequence ID" value="NZ_JMQN01000030.1"/>
</dbReference>
<keyword evidence="3" id="KW-1185">Reference proteome</keyword>
<dbReference type="OrthoDB" id="9793254at2"/>
<reference evidence="2 3" key="1">
    <citation type="submission" date="2014-04" db="EMBL/GenBank/DDBJ databases">
        <title>Marinobacterium kochiensis sp. nov., isolated from sediment sample collected from Kochi backwaters in Kerala, India.</title>
        <authorList>
            <person name="Singh A."/>
            <person name="Pinnaka A.K."/>
        </authorList>
    </citation>
    <scope>NUCLEOTIDE SEQUENCE [LARGE SCALE GENOMIC DNA]</scope>
    <source>
        <strain evidence="2 3">AK27</strain>
    </source>
</reference>
<name>A0A081FYW7_9GAMM</name>
<dbReference type="STRING" id="1232683.ADIMK_2178"/>
<dbReference type="eggNOG" id="COG5592">
    <property type="taxonomic scope" value="Bacteria"/>
</dbReference>
<proteinExistence type="predicted"/>
<sequence>MKRIDALRGLSSDHHRALVIAKKAKHASDQGDAALIRLWTEIEQAYAAELERHFTIEEQYLSAPLTEIGETALVERLHEEHRQLRAHFQPGAPRNLDALHAFGDLLANHVRFEERELFNTAQERLSADLLSALEQAYSA</sequence>
<dbReference type="EMBL" id="JMQN01000030">
    <property type="protein sequence ID" value="KEA63722.1"/>
    <property type="molecule type" value="Genomic_DNA"/>
</dbReference>
<comment type="caution">
    <text evidence="2">The sequence shown here is derived from an EMBL/GenBank/DDBJ whole genome shotgun (WGS) entry which is preliminary data.</text>
</comment>